<dbReference type="SMART" id="SM00336">
    <property type="entry name" value="BBOX"/>
    <property type="match status" value="1"/>
</dbReference>
<dbReference type="PROSITE" id="PS50144">
    <property type="entry name" value="MATH"/>
    <property type="match status" value="1"/>
</dbReference>
<dbReference type="GO" id="GO:0016235">
    <property type="term" value="C:aggresome"/>
    <property type="evidence" value="ECO:0000318"/>
    <property type="project" value="GO_Central"/>
</dbReference>
<feature type="region of interest" description="Disordered" evidence="5">
    <location>
        <begin position="1"/>
        <end position="30"/>
    </location>
</feature>
<reference evidence="9 11" key="2">
    <citation type="journal article" date="2018" name="Plant J.">
        <title>The Physcomitrella patens chromosome-scale assembly reveals moss genome structure and evolution.</title>
        <authorList>
            <person name="Lang D."/>
            <person name="Ullrich K.K."/>
            <person name="Murat F."/>
            <person name="Fuchs J."/>
            <person name="Jenkins J."/>
            <person name="Haas F.B."/>
            <person name="Piednoel M."/>
            <person name="Gundlach H."/>
            <person name="Van Bel M."/>
            <person name="Meyberg R."/>
            <person name="Vives C."/>
            <person name="Morata J."/>
            <person name="Symeonidi A."/>
            <person name="Hiss M."/>
            <person name="Muchero W."/>
            <person name="Kamisugi Y."/>
            <person name="Saleh O."/>
            <person name="Blanc G."/>
            <person name="Decker E.L."/>
            <person name="van Gessel N."/>
            <person name="Grimwood J."/>
            <person name="Hayes R.D."/>
            <person name="Graham S.W."/>
            <person name="Gunter L.E."/>
            <person name="McDaniel S.F."/>
            <person name="Hoernstein S.N.W."/>
            <person name="Larsson A."/>
            <person name="Li F.W."/>
            <person name="Perroud P.F."/>
            <person name="Phillips J."/>
            <person name="Ranjan P."/>
            <person name="Rokshar D.S."/>
            <person name="Rothfels C.J."/>
            <person name="Schneider L."/>
            <person name="Shu S."/>
            <person name="Stevenson D.W."/>
            <person name="Thummler F."/>
            <person name="Tillich M."/>
            <person name="Villarreal Aguilar J.C."/>
            <person name="Widiez T."/>
            <person name="Wong G.K."/>
            <person name="Wymore A."/>
            <person name="Zhang Y."/>
            <person name="Zimmer A.D."/>
            <person name="Quatrano R.S."/>
            <person name="Mayer K.F.X."/>
            <person name="Goodstein D."/>
            <person name="Casacuberta J.M."/>
            <person name="Vandepoele K."/>
            <person name="Reski R."/>
            <person name="Cuming A.C."/>
            <person name="Tuskan G.A."/>
            <person name="Maumus F."/>
            <person name="Salse J."/>
            <person name="Schmutz J."/>
            <person name="Rensing S.A."/>
        </authorList>
    </citation>
    <scope>NUCLEOTIDE SEQUENCE [LARGE SCALE GENOMIC DNA]</scope>
    <source>
        <strain evidence="10 11">cv. Gransden 2004</strain>
    </source>
</reference>
<dbReference type="Pfam" id="PF22486">
    <property type="entry name" value="MATH_2"/>
    <property type="match status" value="1"/>
</dbReference>
<evidence type="ECO:0000313" key="10">
    <source>
        <dbReference type="EnsemblPlants" id="Pp3c3_18450V3.1"/>
    </source>
</evidence>
<evidence type="ECO:0000256" key="1">
    <source>
        <dbReference type="ARBA" id="ARBA00004496"/>
    </source>
</evidence>
<dbReference type="EnsemblPlants" id="Pp3c3_18450V3.3">
    <property type="protein sequence ID" value="Pp3c3_18450V3.3"/>
    <property type="gene ID" value="Pp3c3_18450"/>
</dbReference>
<dbReference type="EnsemblPlants" id="Pp3c3_18450V3.1">
    <property type="protein sequence ID" value="Pp3c3_18450V3.1"/>
    <property type="gene ID" value="Pp3c3_18450"/>
</dbReference>
<dbReference type="PANTHER" id="PTHR36754:SF2">
    <property type="entry name" value="E3 UBIQUITIN-PROTEIN LIGASE TRIM37"/>
    <property type="match status" value="1"/>
</dbReference>
<dbReference type="PROSITE" id="PS50089">
    <property type="entry name" value="ZF_RING_2"/>
    <property type="match status" value="1"/>
</dbReference>
<name>A0A2K1KUZ8_PHYPA</name>
<dbReference type="InterPro" id="IPR053003">
    <property type="entry name" value="TRIM_RBCC_E3_ubiq-ligases"/>
</dbReference>
<evidence type="ECO:0000313" key="9">
    <source>
        <dbReference type="EMBL" id="PNR57625.1"/>
    </source>
</evidence>
<dbReference type="GO" id="GO:0070842">
    <property type="term" value="P:aggresome assembly"/>
    <property type="evidence" value="ECO:0000318"/>
    <property type="project" value="GO_Central"/>
</dbReference>
<reference evidence="10" key="3">
    <citation type="submission" date="2020-12" db="UniProtKB">
        <authorList>
            <consortium name="EnsemblPlants"/>
        </authorList>
    </citation>
    <scope>IDENTIFICATION</scope>
</reference>
<dbReference type="PANTHER" id="PTHR36754">
    <property type="entry name" value="E3 UBIQUITIN-PROTEIN LIGASE TRIM37"/>
    <property type="match status" value="1"/>
</dbReference>
<feature type="compositionally biased region" description="Polar residues" evidence="5">
    <location>
        <begin position="856"/>
        <end position="867"/>
    </location>
</feature>
<dbReference type="InterPro" id="IPR008974">
    <property type="entry name" value="TRAF-like"/>
</dbReference>
<dbReference type="Gene3D" id="3.30.160.60">
    <property type="entry name" value="Classic Zinc Finger"/>
    <property type="match status" value="1"/>
</dbReference>
<dbReference type="GO" id="GO:0061630">
    <property type="term" value="F:ubiquitin protein ligase activity"/>
    <property type="evidence" value="ECO:0000318"/>
    <property type="project" value="GO_Central"/>
</dbReference>
<proteinExistence type="predicted"/>
<keyword evidence="4" id="KW-0863">Zinc-finger</keyword>
<dbReference type="Gramene" id="Pp3c3_18450V3.1">
    <property type="protein sequence ID" value="Pp3c3_18450V3.1"/>
    <property type="gene ID" value="Pp3c3_18450"/>
</dbReference>
<keyword evidence="11" id="KW-1185">Reference proteome</keyword>
<dbReference type="InterPro" id="IPR001841">
    <property type="entry name" value="Znf_RING"/>
</dbReference>
<evidence type="ECO:0000259" key="6">
    <source>
        <dbReference type="PROSITE" id="PS50089"/>
    </source>
</evidence>
<dbReference type="InterPro" id="IPR000315">
    <property type="entry name" value="Znf_B-box"/>
</dbReference>
<feature type="domain" description="MATH" evidence="8">
    <location>
        <begin position="457"/>
        <end position="591"/>
    </location>
</feature>
<dbReference type="Gramene" id="Pp3c3_18450V3.3">
    <property type="protein sequence ID" value="Pp3c3_18450V3.3"/>
    <property type="gene ID" value="Pp3c3_18450"/>
</dbReference>
<feature type="domain" description="RING-type" evidence="6">
    <location>
        <begin position="189"/>
        <end position="229"/>
    </location>
</feature>
<reference evidence="9 11" key="1">
    <citation type="journal article" date="2008" name="Science">
        <title>The Physcomitrella genome reveals evolutionary insights into the conquest of land by plants.</title>
        <authorList>
            <person name="Rensing S."/>
            <person name="Lang D."/>
            <person name="Zimmer A."/>
            <person name="Terry A."/>
            <person name="Salamov A."/>
            <person name="Shapiro H."/>
            <person name="Nishiyama T."/>
            <person name="Perroud P.-F."/>
            <person name="Lindquist E."/>
            <person name="Kamisugi Y."/>
            <person name="Tanahashi T."/>
            <person name="Sakakibara K."/>
            <person name="Fujita T."/>
            <person name="Oishi K."/>
            <person name="Shin-I T."/>
            <person name="Kuroki Y."/>
            <person name="Toyoda A."/>
            <person name="Suzuki Y."/>
            <person name="Hashimoto A."/>
            <person name="Yamaguchi K."/>
            <person name="Sugano A."/>
            <person name="Kohara Y."/>
            <person name="Fujiyama A."/>
            <person name="Anterola A."/>
            <person name="Aoki S."/>
            <person name="Ashton N."/>
            <person name="Barbazuk W.B."/>
            <person name="Barker E."/>
            <person name="Bennetzen J."/>
            <person name="Bezanilla M."/>
            <person name="Blankenship R."/>
            <person name="Cho S.H."/>
            <person name="Dutcher S."/>
            <person name="Estelle M."/>
            <person name="Fawcett J.A."/>
            <person name="Gundlach H."/>
            <person name="Hanada K."/>
            <person name="Heyl A."/>
            <person name="Hicks K.A."/>
            <person name="Hugh J."/>
            <person name="Lohr M."/>
            <person name="Mayer K."/>
            <person name="Melkozernov A."/>
            <person name="Murata T."/>
            <person name="Nelson D."/>
            <person name="Pils B."/>
            <person name="Prigge M."/>
            <person name="Reiss B."/>
            <person name="Renner T."/>
            <person name="Rombauts S."/>
            <person name="Rushton P."/>
            <person name="Sanderfoot A."/>
            <person name="Schween G."/>
            <person name="Shiu S.-H."/>
            <person name="Stueber K."/>
            <person name="Theodoulou F.L."/>
            <person name="Tu H."/>
            <person name="Van de Peer Y."/>
            <person name="Verrier P.J."/>
            <person name="Waters E."/>
            <person name="Wood A."/>
            <person name="Yang L."/>
            <person name="Cove D."/>
            <person name="Cuming A."/>
            <person name="Hasebe M."/>
            <person name="Lucas S."/>
            <person name="Mishler D.B."/>
            <person name="Reski R."/>
            <person name="Grigoriev I."/>
            <person name="Quatrano R.S."/>
            <person name="Boore J.L."/>
        </authorList>
    </citation>
    <scope>NUCLEOTIDE SEQUENCE [LARGE SCALE GENOMIC DNA]</scope>
    <source>
        <strain evidence="10 11">cv. Gransden 2004</strain>
    </source>
</reference>
<dbReference type="InterPro" id="IPR002083">
    <property type="entry name" value="MATH/TRAF_dom"/>
</dbReference>
<comment type="subcellular location">
    <subcellularLocation>
        <location evidence="1">Cytoplasm</location>
    </subcellularLocation>
</comment>
<feature type="compositionally biased region" description="Polar residues" evidence="5">
    <location>
        <begin position="893"/>
        <end position="902"/>
    </location>
</feature>
<evidence type="ECO:0000256" key="5">
    <source>
        <dbReference type="SAM" id="MobiDB-lite"/>
    </source>
</evidence>
<keyword evidence="2" id="KW-0963">Cytoplasm</keyword>
<dbReference type="InterPro" id="IPR013083">
    <property type="entry name" value="Znf_RING/FYVE/PHD"/>
</dbReference>
<dbReference type="Gene3D" id="3.30.40.10">
    <property type="entry name" value="Zinc/RING finger domain, C3HC4 (zinc finger)"/>
    <property type="match status" value="1"/>
</dbReference>
<dbReference type="CDD" id="cd03773">
    <property type="entry name" value="MATH_TRIM37"/>
    <property type="match status" value="1"/>
</dbReference>
<dbReference type="GO" id="GO:0005778">
    <property type="term" value="C:peroxisomal membrane"/>
    <property type="evidence" value="ECO:0000318"/>
    <property type="project" value="GO_Central"/>
</dbReference>
<dbReference type="GO" id="GO:0008270">
    <property type="term" value="F:zinc ion binding"/>
    <property type="evidence" value="ECO:0007669"/>
    <property type="project" value="UniProtKB-KW"/>
</dbReference>
<dbReference type="EMBL" id="ABEU02000003">
    <property type="protein sequence ID" value="PNR57625.1"/>
    <property type="molecule type" value="Genomic_DNA"/>
</dbReference>
<feature type="domain" description="B box-type" evidence="7">
    <location>
        <begin position="262"/>
        <end position="304"/>
    </location>
</feature>
<dbReference type="Gene3D" id="2.60.210.10">
    <property type="entry name" value="Apoptosis, Tumor Necrosis Factor Receptor Associated Protein 2, Chain A"/>
    <property type="match status" value="1"/>
</dbReference>
<dbReference type="SUPFAM" id="SSF49599">
    <property type="entry name" value="TRAF domain-like"/>
    <property type="match status" value="1"/>
</dbReference>
<dbReference type="AlphaFoldDB" id="A0A2K1KUZ8"/>
<dbReference type="GO" id="GO:0031625">
    <property type="term" value="F:ubiquitin protein ligase binding"/>
    <property type="evidence" value="ECO:0000318"/>
    <property type="project" value="GO_Central"/>
</dbReference>
<dbReference type="InterPro" id="IPR037299">
    <property type="entry name" value="TRIM37_MATH"/>
</dbReference>
<evidence type="ECO:0000313" key="11">
    <source>
        <dbReference type="Proteomes" id="UP000006727"/>
    </source>
</evidence>
<evidence type="ECO:0000256" key="4">
    <source>
        <dbReference type="PROSITE-ProRule" id="PRU00024"/>
    </source>
</evidence>
<dbReference type="GO" id="GO:0005164">
    <property type="term" value="F:tumor necrosis factor receptor binding"/>
    <property type="evidence" value="ECO:0000318"/>
    <property type="project" value="GO_Central"/>
</dbReference>
<protein>
    <submittedName>
        <fullName evidence="9 10">Uncharacterized protein</fullName>
    </submittedName>
</protein>
<dbReference type="CDD" id="cd19756">
    <property type="entry name" value="Bbox2"/>
    <property type="match status" value="1"/>
</dbReference>
<dbReference type="STRING" id="3218.A0A2K1KUZ8"/>
<feature type="compositionally biased region" description="Low complexity" evidence="5">
    <location>
        <begin position="13"/>
        <end position="22"/>
    </location>
</feature>
<dbReference type="GO" id="GO:0006513">
    <property type="term" value="P:protein monoubiquitination"/>
    <property type="evidence" value="ECO:0000318"/>
    <property type="project" value="GO_Central"/>
</dbReference>
<evidence type="ECO:0000259" key="7">
    <source>
        <dbReference type="PROSITE" id="PS50119"/>
    </source>
</evidence>
<accession>A0A2K1KUZ8</accession>
<dbReference type="SUPFAM" id="SSF57850">
    <property type="entry name" value="RING/U-box"/>
    <property type="match status" value="1"/>
</dbReference>
<feature type="region of interest" description="Disordered" evidence="5">
    <location>
        <begin position="59"/>
        <end position="78"/>
    </location>
</feature>
<dbReference type="CDD" id="cd16619">
    <property type="entry name" value="mRING-HC-C4C4_TRIM37_C-VIII"/>
    <property type="match status" value="1"/>
</dbReference>
<evidence type="ECO:0000259" key="8">
    <source>
        <dbReference type="PROSITE" id="PS50144"/>
    </source>
</evidence>
<organism evidence="9">
    <name type="scientific">Physcomitrium patens</name>
    <name type="common">Spreading-leaved earth moss</name>
    <name type="synonym">Physcomitrella patens</name>
    <dbReference type="NCBI Taxonomy" id="3218"/>
    <lineage>
        <taxon>Eukaryota</taxon>
        <taxon>Viridiplantae</taxon>
        <taxon>Streptophyta</taxon>
        <taxon>Embryophyta</taxon>
        <taxon>Bryophyta</taxon>
        <taxon>Bryophytina</taxon>
        <taxon>Bryopsida</taxon>
        <taxon>Funariidae</taxon>
        <taxon>Funariales</taxon>
        <taxon>Funariaceae</taxon>
        <taxon>Physcomitrium</taxon>
    </lineage>
</organism>
<sequence>MDAATIRRGSGGSRSSSSSHSSTCNPLVPGPIITVSPTRAPDYDCTDCGSFFFGSRGRHRPRSHGAWSSSSHHHSRGNIISEPVQRLFLVGSTPVHHPATSAVSQQVFLPQNEQLHEISQATELQDIVDLTNATGPSVDVREPVSLEASDNEKVGNQRAVDFVSCHGATSTFAGNVNDSSSTLAEIFRCFICLGKVVDAQLCPCCSKLVCQSCIKRWLTDQKSECPHCRAPLLLSQLVSCRFISEISSEVEKIQGNLGDSSIEKQYCPAHDSPFLYFCTTCSVPVCPDCAVLIEDHRNHTFEKLSVAYGRHKKKIRMEAAGLRKRQKELSALVVSVEKNIDTVLKAKDESAAELQMAFKRMQSRLEEQLKCKLLALLAQKGSMTQEMELLDTILHELDQQLNSIPKSDLIAQEPNMSRMLQDIRTRTLSHISCTPIPPEFTSEVVPSYEHGELILKKYKETITLPRSSVFSPGGTPSSSEALSSKDVVYSEPIRGSGITWRLKVYPNGSGASLGTHLSVFLEMVDGGNEAVTYEYGIELLHQTRPNQRIVRKFSSDYEVGACWGYYQFFRIDLLEKEGYLQPDEDTITLRFYVRPLTFQQQCQDLRRSLAALQVERDESATQVTVIRRAFATALFQRRRRRSNRTVGQVANEKVALAQAVATGTGTTIASNTLALRKELQVSSIKDLPRTMQDSSGTRAGKSWNLGMLPQCEDRCNSECTIVIHSEDISQAVAADSPVRPNESSLTQHDGPLGEGHFSELMTHPKRGDIPATTTKHDDDNVRALPMEPTATRKPKDINYQELWTKRGEESFQTPKVRSHKKIRSRKALKVLRAPEALPPFTDLSDTGGLDQQLASVSLERSPSTKKTANPAAPGNGHESSRNEMCEDGADSHQVVQNESTGPTVVSAIDRALIDEGMEEKKYLYYTSMSGSSNFCTPDIEDCSNFKQATEDGTDTSIHH</sequence>
<dbReference type="Pfam" id="PF00643">
    <property type="entry name" value="zf-B_box"/>
    <property type="match status" value="1"/>
</dbReference>
<dbReference type="GeneID" id="112280163"/>
<feature type="region of interest" description="Disordered" evidence="5">
    <location>
        <begin position="856"/>
        <end position="902"/>
    </location>
</feature>
<dbReference type="OrthoDB" id="1883087at2759"/>
<dbReference type="SUPFAM" id="SSF57845">
    <property type="entry name" value="B-box zinc-binding domain"/>
    <property type="match status" value="1"/>
</dbReference>
<keyword evidence="4" id="KW-0862">Zinc</keyword>
<dbReference type="Proteomes" id="UP000006727">
    <property type="component" value="Chromosome 3"/>
</dbReference>
<evidence type="ECO:0000256" key="2">
    <source>
        <dbReference type="ARBA" id="ARBA00022490"/>
    </source>
</evidence>
<dbReference type="PROSITE" id="PS50119">
    <property type="entry name" value="ZF_BBOX"/>
    <property type="match status" value="1"/>
</dbReference>
<dbReference type="RefSeq" id="XP_024371076.1">
    <property type="nucleotide sequence ID" value="XM_024515308.2"/>
</dbReference>
<gene>
    <name evidence="10" type="primary">LOC112280163</name>
    <name evidence="9" type="ORF">PHYPA_004619</name>
</gene>
<dbReference type="GO" id="GO:0051865">
    <property type="term" value="P:protein autoubiquitination"/>
    <property type="evidence" value="ECO:0000318"/>
    <property type="project" value="GO_Central"/>
</dbReference>
<evidence type="ECO:0000256" key="3">
    <source>
        <dbReference type="ARBA" id="ARBA00022723"/>
    </source>
</evidence>
<keyword evidence="3" id="KW-0479">Metal-binding</keyword>